<comment type="caution">
    <text evidence="2">The sequence shown here is derived from an EMBL/GenBank/DDBJ whole genome shotgun (WGS) entry which is preliminary data.</text>
</comment>
<keyword evidence="3" id="KW-1185">Reference proteome</keyword>
<dbReference type="InterPro" id="IPR025659">
    <property type="entry name" value="Tubby-like_C"/>
</dbReference>
<protein>
    <submittedName>
        <fullName evidence="2">Uncharacterized protein</fullName>
    </submittedName>
</protein>
<sequence>MLPSLYIVNYIRQFTSFVPGVLSCFATFICEMYRQSPMVYSGTNVGQNQMIITTSNVSQSPMVYTGSNVGQSPMVVTVPPTTSTIQSCYPAGKVFTTRTSWQIRQVSFLGDMMIRDAGGAPVFKAVSEWGDLKDLSFVDMRIGRSVARIEDEWRCCAPLKYQIFMDGSNYGSVEMDRYCFRTNFYIESRTGPIDIIGDFWTMSYDFVRENQKIAQVRKRANAVRDTYNVDIEPGEDVVFILACCVIIDKCTTPD</sequence>
<dbReference type="Proteomes" id="UP001201812">
    <property type="component" value="Unassembled WGS sequence"/>
</dbReference>
<dbReference type="InterPro" id="IPR038595">
    <property type="entry name" value="LOR_sf"/>
</dbReference>
<dbReference type="Pfam" id="PF04525">
    <property type="entry name" value="LOR"/>
    <property type="match status" value="1"/>
</dbReference>
<dbReference type="AlphaFoldDB" id="A0AAD4MJ63"/>
<comment type="similarity">
    <text evidence="1">Belongs to the LOR family.</text>
</comment>
<dbReference type="InterPro" id="IPR007612">
    <property type="entry name" value="LOR"/>
</dbReference>
<evidence type="ECO:0000256" key="1">
    <source>
        <dbReference type="ARBA" id="ARBA00005437"/>
    </source>
</evidence>
<name>A0AAD4MJ63_9BILA</name>
<evidence type="ECO:0000313" key="2">
    <source>
        <dbReference type="EMBL" id="KAI1697046.1"/>
    </source>
</evidence>
<gene>
    <name evidence="2" type="ORF">DdX_18729</name>
</gene>
<accession>A0AAD4MJ63</accession>
<proteinExistence type="inferred from homology"/>
<evidence type="ECO:0000313" key="3">
    <source>
        <dbReference type="Proteomes" id="UP001201812"/>
    </source>
</evidence>
<dbReference type="EMBL" id="JAKKPZ010000291">
    <property type="protein sequence ID" value="KAI1697046.1"/>
    <property type="molecule type" value="Genomic_DNA"/>
</dbReference>
<dbReference type="SUPFAM" id="SSF54518">
    <property type="entry name" value="Tubby C-terminal domain-like"/>
    <property type="match status" value="1"/>
</dbReference>
<dbReference type="Gene3D" id="2.40.160.200">
    <property type="entry name" value="LURP1-related"/>
    <property type="match status" value="1"/>
</dbReference>
<organism evidence="2 3">
    <name type="scientific">Ditylenchus destructor</name>
    <dbReference type="NCBI Taxonomy" id="166010"/>
    <lineage>
        <taxon>Eukaryota</taxon>
        <taxon>Metazoa</taxon>
        <taxon>Ecdysozoa</taxon>
        <taxon>Nematoda</taxon>
        <taxon>Chromadorea</taxon>
        <taxon>Rhabditida</taxon>
        <taxon>Tylenchina</taxon>
        <taxon>Tylenchomorpha</taxon>
        <taxon>Sphaerularioidea</taxon>
        <taxon>Anguinidae</taxon>
        <taxon>Anguininae</taxon>
        <taxon>Ditylenchus</taxon>
    </lineage>
</organism>
<reference evidence="2" key="1">
    <citation type="submission" date="2022-01" db="EMBL/GenBank/DDBJ databases">
        <title>Genome Sequence Resource for Two Populations of Ditylenchus destructor, the Migratory Endoparasitic Phytonematode.</title>
        <authorList>
            <person name="Zhang H."/>
            <person name="Lin R."/>
            <person name="Xie B."/>
        </authorList>
    </citation>
    <scope>NUCLEOTIDE SEQUENCE</scope>
    <source>
        <strain evidence="2">BazhouSP</strain>
    </source>
</reference>